<evidence type="ECO:0000256" key="9">
    <source>
        <dbReference type="RuleBase" id="RU364072"/>
    </source>
</evidence>
<dbReference type="Pfam" id="PF00364">
    <property type="entry name" value="Biotin_lipoyl"/>
    <property type="match status" value="1"/>
</dbReference>
<evidence type="ECO:0000313" key="11">
    <source>
        <dbReference type="EMBL" id="KAB0668186.1"/>
    </source>
</evidence>
<dbReference type="PANTHER" id="PTHR45266:SF3">
    <property type="entry name" value="OXALOACETATE DECARBOXYLASE ALPHA CHAIN"/>
    <property type="match status" value="1"/>
</dbReference>
<dbReference type="EMBL" id="VZRA01000011">
    <property type="protein sequence ID" value="KAB0668186.1"/>
    <property type="molecule type" value="Genomic_DNA"/>
</dbReference>
<dbReference type="CDD" id="cd06850">
    <property type="entry name" value="biotinyl_domain"/>
    <property type="match status" value="1"/>
</dbReference>
<evidence type="ECO:0000256" key="8">
    <source>
        <dbReference type="ARBA" id="ARBA00023267"/>
    </source>
</evidence>
<evidence type="ECO:0000256" key="2">
    <source>
        <dbReference type="ARBA" id="ARBA00005194"/>
    </source>
</evidence>
<dbReference type="InterPro" id="IPR001882">
    <property type="entry name" value="Biotin_BS"/>
</dbReference>
<dbReference type="Proteomes" id="UP000798046">
    <property type="component" value="Unassembled WGS sequence"/>
</dbReference>
<keyword evidence="4 9" id="KW-0444">Lipid biosynthesis</keyword>
<evidence type="ECO:0000256" key="7">
    <source>
        <dbReference type="ARBA" id="ARBA00023160"/>
    </source>
</evidence>
<organism evidence="11 12">
    <name type="scientific">Oryzomonas sagensis</name>
    <dbReference type="NCBI Taxonomy" id="2603857"/>
    <lineage>
        <taxon>Bacteria</taxon>
        <taxon>Pseudomonadati</taxon>
        <taxon>Thermodesulfobacteriota</taxon>
        <taxon>Desulfuromonadia</taxon>
        <taxon>Geobacterales</taxon>
        <taxon>Geobacteraceae</taxon>
        <taxon>Oryzomonas</taxon>
    </lineage>
</organism>
<comment type="function">
    <text evidence="1 9">This protein is a component of the acetyl coenzyme A carboxylase complex; first, biotin carboxylase catalyzes the carboxylation of the carrier protein and then the transcarboxylase transfers the carboxyl group to form malonyl-CoA.</text>
</comment>
<evidence type="ECO:0000256" key="4">
    <source>
        <dbReference type="ARBA" id="ARBA00022516"/>
    </source>
</evidence>
<dbReference type="InterPro" id="IPR050709">
    <property type="entry name" value="Biotin_Carboxyl_Carrier/Decarb"/>
</dbReference>
<evidence type="ECO:0000256" key="6">
    <source>
        <dbReference type="ARBA" id="ARBA00023098"/>
    </source>
</evidence>
<name>A0ABQ6TK12_9BACT</name>
<keyword evidence="7 9" id="KW-0275">Fatty acid biosynthesis</keyword>
<evidence type="ECO:0000256" key="5">
    <source>
        <dbReference type="ARBA" id="ARBA00022832"/>
    </source>
</evidence>
<dbReference type="Gene3D" id="2.40.50.100">
    <property type="match status" value="1"/>
</dbReference>
<keyword evidence="8 9" id="KW-0092">Biotin</keyword>
<protein>
    <recommendedName>
        <fullName evidence="3 9">Biotin carboxyl carrier protein of acetyl-CoA carboxylase</fullName>
    </recommendedName>
</protein>
<dbReference type="SUPFAM" id="SSF51230">
    <property type="entry name" value="Single hybrid motif"/>
    <property type="match status" value="1"/>
</dbReference>
<dbReference type="InterPro" id="IPR001249">
    <property type="entry name" value="AcCoA_biotinCC"/>
</dbReference>
<accession>A0ABQ6TK12</accession>
<evidence type="ECO:0000313" key="12">
    <source>
        <dbReference type="Proteomes" id="UP000798046"/>
    </source>
</evidence>
<evidence type="ECO:0000256" key="1">
    <source>
        <dbReference type="ARBA" id="ARBA00003761"/>
    </source>
</evidence>
<sequence length="156" mass="16766">MDIKDLKVLIKMVTETDITEFEMDNSDEKVVIRRGPKTEYVAVAAPAPQAYATPQQAPAAVAAPAAPVSAAETPAEAGETVNSPIVGTFYRAPAPDAAPYAEVGQVVEKGQILCIVEAMKLMNEIEAEYRCKIVKICKENAQPVEFGDALFVVEKL</sequence>
<proteinExistence type="predicted"/>
<dbReference type="PROSITE" id="PS00188">
    <property type="entry name" value="BIOTIN"/>
    <property type="match status" value="1"/>
</dbReference>
<dbReference type="InterPro" id="IPR011053">
    <property type="entry name" value="Single_hybrid_motif"/>
</dbReference>
<evidence type="ECO:0000256" key="3">
    <source>
        <dbReference type="ARBA" id="ARBA00017562"/>
    </source>
</evidence>
<comment type="pathway">
    <text evidence="2 9">Lipid metabolism; fatty acid biosynthesis.</text>
</comment>
<reference evidence="11 12" key="1">
    <citation type="journal article" date="2020" name="Microorganisms">
        <title>Description of Three Novel Members in the Family Geobacteraceae, Oryzomonas japonicum gen. nov., sp. nov., Oryzomonas sagensis sp. nov., and Oryzomonas ruber sp. nov.</title>
        <authorList>
            <person name="Xu Z."/>
            <person name="Masuda Y."/>
            <person name="Hayakawa C."/>
            <person name="Ushijima N."/>
            <person name="Kawano K."/>
            <person name="Shiratori Y."/>
            <person name="Senoo K."/>
            <person name="Itoh H."/>
        </authorList>
    </citation>
    <scope>NUCLEOTIDE SEQUENCE [LARGE SCALE GENOMIC DNA]</scope>
    <source>
        <strain evidence="11 12">Red100</strain>
    </source>
</reference>
<dbReference type="RefSeq" id="WP_151158371.1">
    <property type="nucleotide sequence ID" value="NZ_VZRA01000011.1"/>
</dbReference>
<dbReference type="PRINTS" id="PR01071">
    <property type="entry name" value="ACOABIOTINCC"/>
</dbReference>
<dbReference type="PANTHER" id="PTHR45266">
    <property type="entry name" value="OXALOACETATE DECARBOXYLASE ALPHA CHAIN"/>
    <property type="match status" value="1"/>
</dbReference>
<keyword evidence="6 9" id="KW-0443">Lipid metabolism</keyword>
<feature type="domain" description="Lipoyl-binding" evidence="10">
    <location>
        <begin position="78"/>
        <end position="154"/>
    </location>
</feature>
<gene>
    <name evidence="11" type="primary">accB</name>
    <name evidence="11" type="ORF">F6V30_16740</name>
</gene>
<comment type="caution">
    <text evidence="11">The sequence shown here is derived from an EMBL/GenBank/DDBJ whole genome shotgun (WGS) entry which is preliminary data.</text>
</comment>
<keyword evidence="5 9" id="KW-0276">Fatty acid metabolism</keyword>
<dbReference type="NCBIfam" id="TIGR00531">
    <property type="entry name" value="BCCP"/>
    <property type="match status" value="1"/>
</dbReference>
<dbReference type="InterPro" id="IPR000089">
    <property type="entry name" value="Biotin_lipoyl"/>
</dbReference>
<evidence type="ECO:0000259" key="10">
    <source>
        <dbReference type="PROSITE" id="PS50968"/>
    </source>
</evidence>
<keyword evidence="12" id="KW-1185">Reference proteome</keyword>
<dbReference type="PROSITE" id="PS50968">
    <property type="entry name" value="BIOTINYL_LIPOYL"/>
    <property type="match status" value="1"/>
</dbReference>